<name>A0A9X3D9P8_9SPHI</name>
<gene>
    <name evidence="1" type="ORF">OQZ29_01140</name>
</gene>
<dbReference type="AlphaFoldDB" id="A0A9X3D9P8"/>
<keyword evidence="2" id="KW-1185">Reference proteome</keyword>
<proteinExistence type="predicted"/>
<reference evidence="1" key="1">
    <citation type="submission" date="2022-11" db="EMBL/GenBank/DDBJ databases">
        <authorList>
            <person name="Graham C."/>
            <person name="Newman J.D."/>
        </authorList>
    </citation>
    <scope>NUCLEOTIDE SEQUENCE</scope>
    <source>
        <strain evidence="1">DSM 19486</strain>
    </source>
</reference>
<accession>A0A9X3D9P8</accession>
<dbReference type="EMBL" id="JAPJUH010000001">
    <property type="protein sequence ID" value="MCX3263332.1"/>
    <property type="molecule type" value="Genomic_DNA"/>
</dbReference>
<organism evidence="1 2">
    <name type="scientific">Pedobacter agri</name>
    <dbReference type="NCBI Taxonomy" id="454586"/>
    <lineage>
        <taxon>Bacteria</taxon>
        <taxon>Pseudomonadati</taxon>
        <taxon>Bacteroidota</taxon>
        <taxon>Sphingobacteriia</taxon>
        <taxon>Sphingobacteriales</taxon>
        <taxon>Sphingobacteriaceae</taxon>
        <taxon>Pedobacter</taxon>
    </lineage>
</organism>
<dbReference type="RefSeq" id="WP_010599422.1">
    <property type="nucleotide sequence ID" value="NZ_JAPJUH010000001.1"/>
</dbReference>
<dbReference type="Proteomes" id="UP001142592">
    <property type="component" value="Unassembled WGS sequence"/>
</dbReference>
<protein>
    <submittedName>
        <fullName evidence="1">Uncharacterized protein</fullName>
    </submittedName>
</protein>
<evidence type="ECO:0000313" key="2">
    <source>
        <dbReference type="Proteomes" id="UP001142592"/>
    </source>
</evidence>
<evidence type="ECO:0000313" key="1">
    <source>
        <dbReference type="EMBL" id="MCX3263332.1"/>
    </source>
</evidence>
<sequence>MAPADPLIGIYAAVYVILEKDITKLDPILIESVKILSTVVGGKQVFKLEKKK</sequence>
<comment type="caution">
    <text evidence="1">The sequence shown here is derived from an EMBL/GenBank/DDBJ whole genome shotgun (WGS) entry which is preliminary data.</text>
</comment>